<reference evidence="2 3" key="1">
    <citation type="submission" date="2020-05" db="EMBL/GenBank/DDBJ databases">
        <title>MicrobeNet Type strains.</title>
        <authorList>
            <person name="Nicholson A.C."/>
        </authorList>
    </citation>
    <scope>NUCLEOTIDE SEQUENCE [LARGE SCALE GENOMIC DNA]</scope>
    <source>
        <strain evidence="2 3">JCM 3224</strain>
    </source>
</reference>
<dbReference type="PANTHER" id="PTHR43591">
    <property type="entry name" value="METHYLTRANSFERASE"/>
    <property type="match status" value="1"/>
</dbReference>
<accession>A0A849C5B1</accession>
<dbReference type="GO" id="GO:0032259">
    <property type="term" value="P:methylation"/>
    <property type="evidence" value="ECO:0007669"/>
    <property type="project" value="UniProtKB-KW"/>
</dbReference>
<dbReference type="Pfam" id="PF08241">
    <property type="entry name" value="Methyltransf_11"/>
    <property type="match status" value="1"/>
</dbReference>
<evidence type="ECO:0000259" key="1">
    <source>
        <dbReference type="Pfam" id="PF08241"/>
    </source>
</evidence>
<proteinExistence type="predicted"/>
<dbReference type="InterPro" id="IPR013216">
    <property type="entry name" value="Methyltransf_11"/>
</dbReference>
<organism evidence="2 3">
    <name type="scientific">Nocardia uniformis</name>
    <dbReference type="NCBI Taxonomy" id="53432"/>
    <lineage>
        <taxon>Bacteria</taxon>
        <taxon>Bacillati</taxon>
        <taxon>Actinomycetota</taxon>
        <taxon>Actinomycetes</taxon>
        <taxon>Mycobacteriales</taxon>
        <taxon>Nocardiaceae</taxon>
        <taxon>Nocardia</taxon>
    </lineage>
</organism>
<dbReference type="Proteomes" id="UP000586827">
    <property type="component" value="Unassembled WGS sequence"/>
</dbReference>
<gene>
    <name evidence="2" type="ORF">HLB23_09700</name>
</gene>
<evidence type="ECO:0000313" key="3">
    <source>
        <dbReference type="Proteomes" id="UP000586827"/>
    </source>
</evidence>
<protein>
    <submittedName>
        <fullName evidence="2">Methyltransferase domain-containing protein</fullName>
    </submittedName>
</protein>
<feature type="domain" description="Methyltransferase type 11" evidence="1">
    <location>
        <begin position="52"/>
        <end position="143"/>
    </location>
</feature>
<sequence>MADMSTDSTTTETKDFEALRAILDQVDALPGAAEFRHLSYDLLAPSPGETVVDVGCGAGRAVAELTERGARAIGIDLSEDMISVARTRWPDSDFRVGNACELPLGDAEATGYRADKLFHELPDPARALAEARRVLSPGGRIVLIGQDWDTLVIDSDDPHLTRRLVHARADTIANPRAARSYRNLLLDNGFTDVTTEVRSAVFTDTTLLPLLTGIAEAAYAAGAATRDRIDGWIAEQTKRAQADRLFLAVPIFVAAAHRTSSPPTDA</sequence>
<keyword evidence="2" id="KW-0489">Methyltransferase</keyword>
<keyword evidence="3" id="KW-1185">Reference proteome</keyword>
<dbReference type="GO" id="GO:0008757">
    <property type="term" value="F:S-adenosylmethionine-dependent methyltransferase activity"/>
    <property type="evidence" value="ECO:0007669"/>
    <property type="project" value="InterPro"/>
</dbReference>
<dbReference type="SUPFAM" id="SSF53335">
    <property type="entry name" value="S-adenosyl-L-methionine-dependent methyltransferases"/>
    <property type="match status" value="1"/>
</dbReference>
<dbReference type="EMBL" id="JABELX010000003">
    <property type="protein sequence ID" value="NNH70129.1"/>
    <property type="molecule type" value="Genomic_DNA"/>
</dbReference>
<name>A0A849C5B1_9NOCA</name>
<dbReference type="Gene3D" id="3.40.50.150">
    <property type="entry name" value="Vaccinia Virus protein VP39"/>
    <property type="match status" value="1"/>
</dbReference>
<dbReference type="InterPro" id="IPR029063">
    <property type="entry name" value="SAM-dependent_MTases_sf"/>
</dbReference>
<dbReference type="AlphaFoldDB" id="A0A849C5B1"/>
<comment type="caution">
    <text evidence="2">The sequence shown here is derived from an EMBL/GenBank/DDBJ whole genome shotgun (WGS) entry which is preliminary data.</text>
</comment>
<dbReference type="CDD" id="cd02440">
    <property type="entry name" value="AdoMet_MTases"/>
    <property type="match status" value="1"/>
</dbReference>
<keyword evidence="2" id="KW-0808">Transferase</keyword>
<evidence type="ECO:0000313" key="2">
    <source>
        <dbReference type="EMBL" id="NNH70129.1"/>
    </source>
</evidence>